<evidence type="ECO:0000313" key="1">
    <source>
        <dbReference type="EMBL" id="KAF2184385.1"/>
    </source>
</evidence>
<reference evidence="1" key="1">
    <citation type="journal article" date="2020" name="Stud. Mycol.">
        <title>101 Dothideomycetes genomes: a test case for predicting lifestyles and emergence of pathogens.</title>
        <authorList>
            <person name="Haridas S."/>
            <person name="Albert R."/>
            <person name="Binder M."/>
            <person name="Bloem J."/>
            <person name="Labutti K."/>
            <person name="Salamov A."/>
            <person name="Andreopoulos B."/>
            <person name="Baker S."/>
            <person name="Barry K."/>
            <person name="Bills G."/>
            <person name="Bluhm B."/>
            <person name="Cannon C."/>
            <person name="Castanera R."/>
            <person name="Culley D."/>
            <person name="Daum C."/>
            <person name="Ezra D."/>
            <person name="Gonzalez J."/>
            <person name="Henrissat B."/>
            <person name="Kuo A."/>
            <person name="Liang C."/>
            <person name="Lipzen A."/>
            <person name="Lutzoni F."/>
            <person name="Magnuson J."/>
            <person name="Mondo S."/>
            <person name="Nolan M."/>
            <person name="Ohm R."/>
            <person name="Pangilinan J."/>
            <person name="Park H.-J."/>
            <person name="Ramirez L."/>
            <person name="Alfaro M."/>
            <person name="Sun H."/>
            <person name="Tritt A."/>
            <person name="Yoshinaga Y."/>
            <person name="Zwiers L.-H."/>
            <person name="Turgeon B."/>
            <person name="Goodwin S."/>
            <person name="Spatafora J."/>
            <person name="Crous P."/>
            <person name="Grigoriev I."/>
        </authorList>
    </citation>
    <scope>NUCLEOTIDE SEQUENCE</scope>
    <source>
        <strain evidence="1">CBS 207.26</strain>
    </source>
</reference>
<dbReference type="EMBL" id="ML994638">
    <property type="protein sequence ID" value="KAF2184385.1"/>
    <property type="molecule type" value="Genomic_DNA"/>
</dbReference>
<evidence type="ECO:0000313" key="2">
    <source>
        <dbReference type="Proteomes" id="UP000800200"/>
    </source>
</evidence>
<gene>
    <name evidence="1" type="ORF">K469DRAFT_183125</name>
</gene>
<sequence>MCARNRPSAQAALTGPPDLISHSLTVFTSQDSSRSRCAHRGSFLFREAHLRFPRAQQDYTKTTYISLSKPGLDLHNINFLLNCAHILMSSSFFLHPTTMTKLCSNCLNRMSVNTVQGKAGGRWTPHLTRLPTRPFFFFFGSDRVRRRSVF</sequence>
<accession>A0A6A6E079</accession>
<dbReference type="AlphaFoldDB" id="A0A6A6E079"/>
<proteinExistence type="predicted"/>
<name>A0A6A6E079_9PEZI</name>
<protein>
    <submittedName>
        <fullName evidence="1">Uncharacterized protein</fullName>
    </submittedName>
</protein>
<dbReference type="Proteomes" id="UP000800200">
    <property type="component" value="Unassembled WGS sequence"/>
</dbReference>
<keyword evidence="2" id="KW-1185">Reference proteome</keyword>
<organism evidence="1 2">
    <name type="scientific">Zopfia rhizophila CBS 207.26</name>
    <dbReference type="NCBI Taxonomy" id="1314779"/>
    <lineage>
        <taxon>Eukaryota</taxon>
        <taxon>Fungi</taxon>
        <taxon>Dikarya</taxon>
        <taxon>Ascomycota</taxon>
        <taxon>Pezizomycotina</taxon>
        <taxon>Dothideomycetes</taxon>
        <taxon>Dothideomycetes incertae sedis</taxon>
        <taxon>Zopfiaceae</taxon>
        <taxon>Zopfia</taxon>
    </lineage>
</organism>